<feature type="region of interest" description="Disordered" evidence="1">
    <location>
        <begin position="544"/>
        <end position="563"/>
    </location>
</feature>
<dbReference type="EMBL" id="UFQS01000142">
    <property type="protein sequence ID" value="SSX00431.1"/>
    <property type="molecule type" value="Genomic_DNA"/>
</dbReference>
<feature type="compositionally biased region" description="Polar residues" evidence="1">
    <location>
        <begin position="472"/>
        <end position="493"/>
    </location>
</feature>
<feature type="region of interest" description="Disordered" evidence="1">
    <location>
        <begin position="1"/>
        <end position="22"/>
    </location>
</feature>
<proteinExistence type="predicted"/>
<reference evidence="3" key="2">
    <citation type="submission" date="2018-07" db="EMBL/GenBank/DDBJ databases">
        <authorList>
            <person name="Quirk P.G."/>
            <person name="Krulwich T.A."/>
        </authorList>
    </citation>
    <scope>NUCLEOTIDE SEQUENCE</scope>
</reference>
<dbReference type="EMBL" id="UFQT01000142">
    <property type="protein sequence ID" value="SSX20811.1"/>
    <property type="molecule type" value="Genomic_DNA"/>
</dbReference>
<name>A0A336K7G7_CULSO</name>
<protein>
    <submittedName>
        <fullName evidence="2">CSON002582 protein</fullName>
    </submittedName>
</protein>
<dbReference type="AlphaFoldDB" id="A0A336K7G7"/>
<sequence>MSGLFKDENRKNMNPRKDQLQQMDEKQLKDLLDEAYSYKKYSDRDTKSKIFKDLLKKAELEDKEKISTCNELFIKKNHQKLHSGGSLQNINDAIRFEFYDPTFKRSGACKNKKYPISVTARQCGGGSLPCNFDNVLCFDNYDDMKSKDAKINLNRPFKFDDRPNVNNDNSALSSFFVSSADTVIDIPLLEKKNVTNKCNSLQLCSGYSSVKCIIDENLATKQTIPIEMSGSPKLSTTNLVENFGQPKKVDENGNALNPIQLSNTTKVKIKMKVSKCDRNIKRIFRSSDIEGYRGGEEVETLVNYIENDKHDKSKIKKNKTNLSDDKVKKKLNKKEKPSSRVKRYNSLEDISIMKEFAQNKKHVSSENYCSNKNLDRYSWGKAEISFLRSGSKNADLKVSSNIWSKFSMESLLNDCSGFYLVTNKKKNKKKSQLLSDEKSVTDNTKSKHHLHKKTYKTDHKTNKYSKTRRKSFSSVPQSEISDCSDDGSVQSLPDSYRKEKSMRDSYISYAEIIRKSSTFENSSAAIKTKQSIVCNDEIKPERGYVRNQKNEESNETELKKSSSLGNDLNIVDEDSTIIPDKKGNYSYKKDNIINCKEVQKKINRNNLLKKRPPVIMNDCGVADVNEIIFGFDINIDLLDKQQFNQPFRKHNLCLPNFTQNKPVSMNSFYQSNEDLKNKQSNSDLDNIVNFVSTAWEETIQGLNGKVDYYNAAYHISAKSVFNGQLCLLQFSNKIKALDNFLKIS</sequence>
<gene>
    <name evidence="2" type="primary">CSON002582</name>
</gene>
<feature type="region of interest" description="Disordered" evidence="1">
    <location>
        <begin position="430"/>
        <end position="497"/>
    </location>
</feature>
<organism evidence="2">
    <name type="scientific">Culicoides sonorensis</name>
    <name type="common">Biting midge</name>
    <dbReference type="NCBI Taxonomy" id="179676"/>
    <lineage>
        <taxon>Eukaryota</taxon>
        <taxon>Metazoa</taxon>
        <taxon>Ecdysozoa</taxon>
        <taxon>Arthropoda</taxon>
        <taxon>Hexapoda</taxon>
        <taxon>Insecta</taxon>
        <taxon>Pterygota</taxon>
        <taxon>Neoptera</taxon>
        <taxon>Endopterygota</taxon>
        <taxon>Diptera</taxon>
        <taxon>Nematocera</taxon>
        <taxon>Chironomoidea</taxon>
        <taxon>Ceratopogonidae</taxon>
        <taxon>Ceratopogoninae</taxon>
        <taxon>Culicoides</taxon>
        <taxon>Monoculicoides</taxon>
    </lineage>
</organism>
<evidence type="ECO:0000313" key="3">
    <source>
        <dbReference type="EMBL" id="SSX20811.1"/>
    </source>
</evidence>
<dbReference type="OMA" id="MIREYRR"/>
<reference evidence="2" key="1">
    <citation type="submission" date="2018-04" db="EMBL/GenBank/DDBJ databases">
        <authorList>
            <person name="Go L.Y."/>
            <person name="Mitchell J.A."/>
        </authorList>
    </citation>
    <scope>NUCLEOTIDE SEQUENCE</scope>
    <source>
        <tissue evidence="2">Whole organism</tissue>
    </source>
</reference>
<feature type="compositionally biased region" description="Basic residues" evidence="1">
    <location>
        <begin position="462"/>
        <end position="471"/>
    </location>
</feature>
<evidence type="ECO:0000256" key="1">
    <source>
        <dbReference type="SAM" id="MobiDB-lite"/>
    </source>
</evidence>
<accession>A0A336K7G7</accession>
<dbReference type="VEuPathDB" id="VectorBase:CSON002582"/>
<evidence type="ECO:0000313" key="2">
    <source>
        <dbReference type="EMBL" id="SSX00431.1"/>
    </source>
</evidence>
<feature type="compositionally biased region" description="Basic and acidic residues" evidence="1">
    <location>
        <begin position="544"/>
        <end position="560"/>
    </location>
</feature>